<accession>A0A2D3WQ75</accession>
<organism evidence="1 2">
    <name type="scientific">Sulfuricurvum kujiense</name>
    <dbReference type="NCBI Taxonomy" id="148813"/>
    <lineage>
        <taxon>Bacteria</taxon>
        <taxon>Pseudomonadati</taxon>
        <taxon>Campylobacterota</taxon>
        <taxon>Epsilonproteobacteria</taxon>
        <taxon>Campylobacterales</taxon>
        <taxon>Sulfurimonadaceae</taxon>
        <taxon>Sulfuricurvum</taxon>
    </lineage>
</organism>
<comment type="caution">
    <text evidence="1">The sequence shown here is derived from an EMBL/GenBank/DDBJ whole genome shotgun (WGS) entry which is preliminary data.</text>
</comment>
<sequence length="138" mass="16260">MEKESIPYFCEDLNSYLKTMFKYKKNYSHAIDATICAYSKKFDIYLRWNGVYYSTKFPKNLTIARIGFYKERKGYGKALLCFLIECSSKYQFDYIVIEATNEKSASFAHKFGFQKIDDEDGRNFVIAINDLRIIMSSM</sequence>
<reference evidence="1 2" key="1">
    <citation type="journal article" date="2017" name="Front. Microbiol.">
        <title>Comparative Genomic Analysis of the Class Epsilonproteobacteria and Proposed Reclassification to Epsilonbacteraeota (phyl. nov.).</title>
        <authorList>
            <person name="Waite D.W."/>
            <person name="Vanwonterghem I."/>
            <person name="Rinke C."/>
            <person name="Parks D.H."/>
            <person name="Zhang Y."/>
            <person name="Takai K."/>
            <person name="Sievert S.M."/>
            <person name="Simon J."/>
            <person name="Campbell B.J."/>
            <person name="Hanson T.E."/>
            <person name="Woyke T."/>
            <person name="Klotz M.G."/>
            <person name="Hugenholtz P."/>
        </authorList>
    </citation>
    <scope>NUCLEOTIDE SEQUENCE [LARGE SCALE GENOMIC DNA]</scope>
    <source>
        <strain evidence="1">UBA12443</strain>
    </source>
</reference>
<gene>
    <name evidence="1" type="ORF">CFH83_03825</name>
</gene>
<dbReference type="AlphaFoldDB" id="A0A2D3WQ75"/>
<dbReference type="SUPFAM" id="SSF55729">
    <property type="entry name" value="Acyl-CoA N-acyltransferases (Nat)"/>
    <property type="match status" value="1"/>
</dbReference>
<dbReference type="InterPro" id="IPR016181">
    <property type="entry name" value="Acyl_CoA_acyltransferase"/>
</dbReference>
<dbReference type="RefSeq" id="WP_294896334.1">
    <property type="nucleotide sequence ID" value="NZ_DLUI01000059.1"/>
</dbReference>
<keyword evidence="1" id="KW-0808">Transferase</keyword>
<dbReference type="Proteomes" id="UP000228859">
    <property type="component" value="Unassembled WGS sequence"/>
</dbReference>
<evidence type="ECO:0000313" key="2">
    <source>
        <dbReference type="Proteomes" id="UP000228859"/>
    </source>
</evidence>
<dbReference type="EMBL" id="DLUI01000059">
    <property type="protein sequence ID" value="DAB38853.1"/>
    <property type="molecule type" value="Genomic_DNA"/>
</dbReference>
<proteinExistence type="predicted"/>
<dbReference type="Gene3D" id="3.40.630.30">
    <property type="match status" value="1"/>
</dbReference>
<evidence type="ECO:0000313" key="1">
    <source>
        <dbReference type="EMBL" id="DAB38853.1"/>
    </source>
</evidence>
<protein>
    <submittedName>
        <fullName evidence="1">GNAT family N-acetyltransferase</fullName>
    </submittedName>
</protein>
<dbReference type="GO" id="GO:0016740">
    <property type="term" value="F:transferase activity"/>
    <property type="evidence" value="ECO:0007669"/>
    <property type="project" value="UniProtKB-KW"/>
</dbReference>
<name>A0A2D3WQ75_9BACT</name>